<organism evidence="6 7">
    <name type="scientific">Saponaria officinalis</name>
    <name type="common">Common soapwort</name>
    <name type="synonym">Lychnis saponaria</name>
    <dbReference type="NCBI Taxonomy" id="3572"/>
    <lineage>
        <taxon>Eukaryota</taxon>
        <taxon>Viridiplantae</taxon>
        <taxon>Streptophyta</taxon>
        <taxon>Embryophyta</taxon>
        <taxon>Tracheophyta</taxon>
        <taxon>Spermatophyta</taxon>
        <taxon>Magnoliopsida</taxon>
        <taxon>eudicotyledons</taxon>
        <taxon>Gunneridae</taxon>
        <taxon>Pentapetalae</taxon>
        <taxon>Caryophyllales</taxon>
        <taxon>Caryophyllaceae</taxon>
        <taxon>Caryophylleae</taxon>
        <taxon>Saponaria</taxon>
    </lineage>
</organism>
<dbReference type="EMBL" id="JBDFQZ010000008">
    <property type="protein sequence ID" value="KAK9697953.1"/>
    <property type="molecule type" value="Genomic_DNA"/>
</dbReference>
<keyword evidence="2 4" id="KW-0479">Metal-binding</keyword>
<evidence type="ECO:0000313" key="7">
    <source>
        <dbReference type="Proteomes" id="UP001443914"/>
    </source>
</evidence>
<evidence type="ECO:0000313" key="6">
    <source>
        <dbReference type="EMBL" id="KAK9697953.1"/>
    </source>
</evidence>
<dbReference type="PANTHER" id="PTHR47991">
    <property type="entry name" value="OXOGLUTARATE/IRON-DEPENDENT DIOXYGENASE"/>
    <property type="match status" value="1"/>
</dbReference>
<dbReference type="InterPro" id="IPR027443">
    <property type="entry name" value="IPNS-like_sf"/>
</dbReference>
<evidence type="ECO:0000256" key="2">
    <source>
        <dbReference type="ARBA" id="ARBA00022723"/>
    </source>
</evidence>
<evidence type="ECO:0000256" key="1">
    <source>
        <dbReference type="ARBA" id="ARBA00008056"/>
    </source>
</evidence>
<proteinExistence type="inferred from homology"/>
<dbReference type="Pfam" id="PF03171">
    <property type="entry name" value="2OG-FeII_Oxy"/>
    <property type="match status" value="1"/>
</dbReference>
<dbReference type="AlphaFoldDB" id="A0AAW1J4K0"/>
<feature type="domain" description="Fe2OG dioxygenase" evidence="5">
    <location>
        <begin position="211"/>
        <end position="313"/>
    </location>
</feature>
<dbReference type="GO" id="GO:0046872">
    <property type="term" value="F:metal ion binding"/>
    <property type="evidence" value="ECO:0007669"/>
    <property type="project" value="UniProtKB-KW"/>
</dbReference>
<evidence type="ECO:0000256" key="3">
    <source>
        <dbReference type="ARBA" id="ARBA00023004"/>
    </source>
</evidence>
<comment type="similarity">
    <text evidence="1 4">Belongs to the iron/ascorbate-dependent oxidoreductase family.</text>
</comment>
<keyword evidence="4" id="KW-0560">Oxidoreductase</keyword>
<dbReference type="Gene3D" id="2.60.120.330">
    <property type="entry name" value="B-lactam Antibiotic, Isopenicillin N Synthase, Chain"/>
    <property type="match status" value="1"/>
</dbReference>
<dbReference type="GO" id="GO:0016491">
    <property type="term" value="F:oxidoreductase activity"/>
    <property type="evidence" value="ECO:0007669"/>
    <property type="project" value="UniProtKB-KW"/>
</dbReference>
<dbReference type="SUPFAM" id="SSF51197">
    <property type="entry name" value="Clavaminate synthase-like"/>
    <property type="match status" value="1"/>
</dbReference>
<name>A0AAW1J4K0_SAPOF</name>
<reference evidence="6" key="1">
    <citation type="submission" date="2024-03" db="EMBL/GenBank/DDBJ databases">
        <title>WGS assembly of Saponaria officinalis var. Norfolk2.</title>
        <authorList>
            <person name="Jenkins J."/>
            <person name="Shu S."/>
            <person name="Grimwood J."/>
            <person name="Barry K."/>
            <person name="Goodstein D."/>
            <person name="Schmutz J."/>
            <person name="Leebens-Mack J."/>
            <person name="Osbourn A."/>
        </authorList>
    </citation>
    <scope>NUCLEOTIDE SEQUENCE [LARGE SCALE GENOMIC DNA]</scope>
    <source>
        <strain evidence="6">JIC</strain>
    </source>
</reference>
<keyword evidence="3 4" id="KW-0408">Iron</keyword>
<dbReference type="InterPro" id="IPR044861">
    <property type="entry name" value="IPNS-like_FE2OG_OXY"/>
</dbReference>
<evidence type="ECO:0000259" key="5">
    <source>
        <dbReference type="PROSITE" id="PS51471"/>
    </source>
</evidence>
<dbReference type="Proteomes" id="UP001443914">
    <property type="component" value="Unassembled WGS sequence"/>
</dbReference>
<dbReference type="InterPro" id="IPR005123">
    <property type="entry name" value="Oxoglu/Fe-dep_dioxygenase_dom"/>
</dbReference>
<dbReference type="InterPro" id="IPR050295">
    <property type="entry name" value="Plant_2OG-oxidoreductases"/>
</dbReference>
<evidence type="ECO:0000256" key="4">
    <source>
        <dbReference type="RuleBase" id="RU003682"/>
    </source>
</evidence>
<gene>
    <name evidence="6" type="ORF">RND81_08G072300</name>
</gene>
<dbReference type="PROSITE" id="PS51471">
    <property type="entry name" value="FE2OG_OXY"/>
    <property type="match status" value="1"/>
</dbReference>
<accession>A0AAW1J4K0</accession>
<dbReference type="InterPro" id="IPR026992">
    <property type="entry name" value="DIOX_N"/>
</dbReference>
<dbReference type="FunFam" id="2.60.120.330:FF:000018">
    <property type="entry name" value="2-oxoglutarate (2OG) and Fe(II)-dependent oxygenase superfamily protein"/>
    <property type="match status" value="1"/>
</dbReference>
<protein>
    <recommendedName>
        <fullName evidence="5">Fe2OG dioxygenase domain-containing protein</fullName>
    </recommendedName>
</protein>
<dbReference type="Pfam" id="PF14226">
    <property type="entry name" value="DIOX_N"/>
    <property type="match status" value="1"/>
</dbReference>
<sequence length="360" mass="41029">MATSTVLPMKLELPTNSVQELLKSSCNNIPERYVFSPTSDTDSDTDDGFLPWMSNPIIDLMLLSDLSSPSGKDELLKLRDALSSWGCFQLVNHGVEGKLMDELHFVGKEFFSLPLEEKRKYSRTVEWFEGYGCDIVSEDQPINWNDRLHLRILPVKQRNFKLWPEVVQNFRETLEEYTTGVAKVLETMLKAIAKSLNLEENTFYSQFGEDGNLFARFNYYPPCPHPDQVLGLKPHSDGTLITILLQDKDVNGLQVLKDDQWYKVPVIPDALFINVGDQLEILTNGILKSPVHKAVIDKEKARMSVAVPSAVQPDKEIGPLSELIDKDTPRLYKNVKDYIPTFLQYYARGERAINAMKIQQ</sequence>
<keyword evidence="7" id="KW-1185">Reference proteome</keyword>
<comment type="caution">
    <text evidence="6">The sequence shown here is derived from an EMBL/GenBank/DDBJ whole genome shotgun (WGS) entry which is preliminary data.</text>
</comment>